<keyword evidence="3" id="KW-0963">Cytoplasm</keyword>
<dbReference type="EMBL" id="KV417505">
    <property type="protein sequence ID" value="KZP28170.1"/>
    <property type="molecule type" value="Genomic_DNA"/>
</dbReference>
<dbReference type="PIRSF" id="PIRSF028973">
    <property type="entry name" value="Scavenger_mRNA_decap_enz"/>
    <property type="match status" value="1"/>
</dbReference>
<dbReference type="PROSITE" id="PS00892">
    <property type="entry name" value="HIT_1"/>
    <property type="match status" value="1"/>
</dbReference>
<evidence type="ECO:0000313" key="7">
    <source>
        <dbReference type="EMBL" id="KZP28170.1"/>
    </source>
</evidence>
<dbReference type="InterPro" id="IPR008594">
    <property type="entry name" value="DcpS/DCS2"/>
</dbReference>
<organism evidence="7 8">
    <name type="scientific">Athelia psychrophila</name>
    <dbReference type="NCBI Taxonomy" id="1759441"/>
    <lineage>
        <taxon>Eukaryota</taxon>
        <taxon>Fungi</taxon>
        <taxon>Dikarya</taxon>
        <taxon>Basidiomycota</taxon>
        <taxon>Agaricomycotina</taxon>
        <taxon>Agaricomycetes</taxon>
        <taxon>Agaricomycetidae</taxon>
        <taxon>Atheliales</taxon>
        <taxon>Atheliaceae</taxon>
        <taxon>Athelia</taxon>
    </lineage>
</organism>
<proteinExistence type="inferred from homology"/>
<evidence type="ECO:0000256" key="4">
    <source>
        <dbReference type="ARBA" id="ARBA00022553"/>
    </source>
</evidence>
<comment type="subcellular location">
    <subcellularLocation>
        <location evidence="1">Cytoplasm</location>
    </subcellularLocation>
</comment>
<dbReference type="GO" id="GO:0000290">
    <property type="term" value="P:deadenylation-dependent decapping of nuclear-transcribed mRNA"/>
    <property type="evidence" value="ECO:0007669"/>
    <property type="project" value="InterPro"/>
</dbReference>
<protein>
    <submittedName>
        <fullName evidence="7">Scavenger mRNA decapping enzyme</fullName>
    </submittedName>
</protein>
<reference evidence="7 8" key="1">
    <citation type="journal article" date="2016" name="Mol. Biol. Evol.">
        <title>Comparative Genomics of Early-Diverging Mushroom-Forming Fungi Provides Insights into the Origins of Lignocellulose Decay Capabilities.</title>
        <authorList>
            <person name="Nagy L.G."/>
            <person name="Riley R."/>
            <person name="Tritt A."/>
            <person name="Adam C."/>
            <person name="Daum C."/>
            <person name="Floudas D."/>
            <person name="Sun H."/>
            <person name="Yadav J.S."/>
            <person name="Pangilinan J."/>
            <person name="Larsson K.H."/>
            <person name="Matsuura K."/>
            <person name="Barry K."/>
            <person name="Labutti K."/>
            <person name="Kuo R."/>
            <person name="Ohm R.A."/>
            <person name="Bhattacharya S.S."/>
            <person name="Shirouzu T."/>
            <person name="Yoshinaga Y."/>
            <person name="Martin F.M."/>
            <person name="Grigoriev I.V."/>
            <person name="Hibbett D.S."/>
        </authorList>
    </citation>
    <scope>NUCLEOTIDE SEQUENCE [LARGE SCALE GENOMIC DNA]</scope>
    <source>
        <strain evidence="7 8">CBS 109695</strain>
    </source>
</reference>
<dbReference type="Pfam" id="PF05652">
    <property type="entry name" value="DcpS"/>
    <property type="match status" value="1"/>
</dbReference>
<dbReference type="AlphaFoldDB" id="A0A166RDV5"/>
<keyword evidence="8" id="KW-1185">Reference proteome</keyword>
<dbReference type="Gene3D" id="3.30.428.10">
    <property type="entry name" value="HIT-like"/>
    <property type="match status" value="1"/>
</dbReference>
<dbReference type="GO" id="GO:0005634">
    <property type="term" value="C:nucleus"/>
    <property type="evidence" value="ECO:0007669"/>
    <property type="project" value="TreeGrafter"/>
</dbReference>
<dbReference type="InterPro" id="IPR019808">
    <property type="entry name" value="Histidine_triad_CS"/>
</dbReference>
<dbReference type="GO" id="GO:0000932">
    <property type="term" value="C:P-body"/>
    <property type="evidence" value="ECO:0007669"/>
    <property type="project" value="TreeGrafter"/>
</dbReference>
<dbReference type="PANTHER" id="PTHR12978">
    <property type="entry name" value="HISTIDINE TRIAD HIT PROTEIN MEMBER"/>
    <property type="match status" value="1"/>
</dbReference>
<evidence type="ECO:0000256" key="2">
    <source>
        <dbReference type="ARBA" id="ARBA00010208"/>
    </source>
</evidence>
<evidence type="ECO:0000256" key="5">
    <source>
        <dbReference type="PIRSR" id="PIRSR028973-1"/>
    </source>
</evidence>
<dbReference type="Gene3D" id="3.30.200.40">
    <property type="entry name" value="Scavenger mRNA decapping enzyme, N-terminal domain"/>
    <property type="match status" value="1"/>
</dbReference>
<dbReference type="Proteomes" id="UP000076532">
    <property type="component" value="Unassembled WGS sequence"/>
</dbReference>
<gene>
    <name evidence="7" type="ORF">FIBSPDRAFT_917759</name>
    <name evidence="6" type="ORF">FIBSPDRAFT_921664</name>
</gene>
<dbReference type="STRING" id="436010.A0A166RDV5"/>
<dbReference type="Pfam" id="PF11969">
    <property type="entry name" value="DcpS_C"/>
    <property type="match status" value="1"/>
</dbReference>
<dbReference type="SUPFAM" id="SSF102860">
    <property type="entry name" value="mRNA decapping enzyme DcpS N-terminal domain"/>
    <property type="match status" value="1"/>
</dbReference>
<dbReference type="GO" id="GO:0016787">
    <property type="term" value="F:hydrolase activity"/>
    <property type="evidence" value="ECO:0007669"/>
    <property type="project" value="InterPro"/>
</dbReference>
<dbReference type="EMBL" id="KV417633">
    <property type="protein sequence ID" value="KZP13422.1"/>
    <property type="molecule type" value="Genomic_DNA"/>
</dbReference>
<keyword evidence="4" id="KW-0597">Phosphoprotein</keyword>
<sequence length="332" mass="37797">MSLSIGSLESLKLFRLDRILNEDPISRSLTVLGSFPIAAAVLGEREQAILKIEKTPLNLDVLNEGVLGDVRIIQTTDIYTWLFGWISKSKDIRVSEEGIGADVKINIICPATEVHIRKYTTQRMIMVQETPSIYERVVRPFIDSFPPSRTQWVDDILTGKSEQDKVLFSCPEFLILPDMKWDLVTVSTLYLVAIARYRPVEDRDGISTRTRSMRDLRRADIPWLNKIRHEAGRIVQEKWQLPLGSLRCFIHYQPSYYQFHVHIVNAGYTGLGTGMIVGQAWLLDDVISLLELDNDSGPGIMQRMTFTYGLGEQHGLFQDLRINSSLANDTNL</sequence>
<dbReference type="SUPFAM" id="SSF54197">
    <property type="entry name" value="HIT-like"/>
    <property type="match status" value="1"/>
</dbReference>
<dbReference type="PANTHER" id="PTHR12978:SF0">
    <property type="entry name" value="M7GPPPX DIPHOSPHATASE"/>
    <property type="match status" value="1"/>
</dbReference>
<dbReference type="InterPro" id="IPR011145">
    <property type="entry name" value="Scavenger_mRNA_decap_enz_N"/>
</dbReference>
<accession>A0A166RDV5</accession>
<dbReference type="OrthoDB" id="10264956at2759"/>
<evidence type="ECO:0000256" key="1">
    <source>
        <dbReference type="ARBA" id="ARBA00004496"/>
    </source>
</evidence>
<dbReference type="InterPro" id="IPR036265">
    <property type="entry name" value="HIT-like_sf"/>
</dbReference>
<comment type="similarity">
    <text evidence="2">Belongs to the HIT family.</text>
</comment>
<evidence type="ECO:0000313" key="6">
    <source>
        <dbReference type="EMBL" id="KZP13422.1"/>
    </source>
</evidence>
<name>A0A166RDV5_9AGAM</name>
<evidence type="ECO:0000313" key="8">
    <source>
        <dbReference type="Proteomes" id="UP000076532"/>
    </source>
</evidence>
<dbReference type="GO" id="GO:0000340">
    <property type="term" value="F:RNA 7-methylguanosine cap binding"/>
    <property type="evidence" value="ECO:0007669"/>
    <property type="project" value="TreeGrafter"/>
</dbReference>
<evidence type="ECO:0000256" key="3">
    <source>
        <dbReference type="ARBA" id="ARBA00022490"/>
    </source>
</evidence>
<feature type="active site" description="Nucleophile" evidence="5">
    <location>
        <position position="260"/>
    </location>
</feature>